<reference evidence="3" key="1">
    <citation type="submission" date="2021-01" db="EMBL/GenBank/DDBJ databases">
        <title>Caligus Genome Assembly.</title>
        <authorList>
            <person name="Gallardo-Escarate C."/>
        </authorList>
    </citation>
    <scope>NUCLEOTIDE SEQUENCE [LARGE SCALE GENOMIC DNA]</scope>
</reference>
<feature type="non-terminal residue" evidence="2">
    <location>
        <position position="1"/>
    </location>
</feature>
<dbReference type="OrthoDB" id="4843387at2759"/>
<feature type="compositionally biased region" description="Polar residues" evidence="1">
    <location>
        <begin position="1"/>
        <end position="16"/>
    </location>
</feature>
<name>A0A7T8KM01_CALRO</name>
<evidence type="ECO:0000256" key="1">
    <source>
        <dbReference type="SAM" id="MobiDB-lite"/>
    </source>
</evidence>
<protein>
    <submittedName>
        <fullName evidence="2">Uncharacterized protein</fullName>
    </submittedName>
</protein>
<sequence>KSISTLPNSHQEPQECQNRRVAPWSPDANPLDHAFWPHIESKTCKLRHPNIAALKAA</sequence>
<accession>A0A7T8KM01</accession>
<feature type="region of interest" description="Disordered" evidence="1">
    <location>
        <begin position="1"/>
        <end position="31"/>
    </location>
</feature>
<dbReference type="Proteomes" id="UP000595437">
    <property type="component" value="Chromosome 2"/>
</dbReference>
<evidence type="ECO:0000313" key="3">
    <source>
        <dbReference type="Proteomes" id="UP000595437"/>
    </source>
</evidence>
<dbReference type="AlphaFoldDB" id="A0A7T8KM01"/>
<gene>
    <name evidence="2" type="ORF">FKW44_003690</name>
</gene>
<dbReference type="EMBL" id="CP045891">
    <property type="protein sequence ID" value="QQP58389.1"/>
    <property type="molecule type" value="Genomic_DNA"/>
</dbReference>
<proteinExistence type="predicted"/>
<evidence type="ECO:0000313" key="2">
    <source>
        <dbReference type="EMBL" id="QQP58389.1"/>
    </source>
</evidence>
<organism evidence="2 3">
    <name type="scientific">Caligus rogercresseyi</name>
    <name type="common">Sea louse</name>
    <dbReference type="NCBI Taxonomy" id="217165"/>
    <lineage>
        <taxon>Eukaryota</taxon>
        <taxon>Metazoa</taxon>
        <taxon>Ecdysozoa</taxon>
        <taxon>Arthropoda</taxon>
        <taxon>Crustacea</taxon>
        <taxon>Multicrustacea</taxon>
        <taxon>Hexanauplia</taxon>
        <taxon>Copepoda</taxon>
        <taxon>Siphonostomatoida</taxon>
        <taxon>Caligidae</taxon>
        <taxon>Caligus</taxon>
    </lineage>
</organism>
<keyword evidence="3" id="KW-1185">Reference proteome</keyword>
<feature type="non-terminal residue" evidence="2">
    <location>
        <position position="57"/>
    </location>
</feature>